<gene>
    <name evidence="4" type="primary">rplL</name>
    <name evidence="8" type="ORF">CJ199_05700</name>
    <name evidence="7" type="ORF">JOE56_001530</name>
</gene>
<keyword evidence="10" id="KW-1185">Reference proteome</keyword>
<evidence type="ECO:0000313" key="7">
    <source>
        <dbReference type="EMBL" id="MBM7816836.1"/>
    </source>
</evidence>
<dbReference type="SUPFAM" id="SSF48300">
    <property type="entry name" value="Ribosomal protein L7/12, oligomerisation (N-terminal) domain"/>
    <property type="match status" value="1"/>
</dbReference>
<organism evidence="8 9">
    <name type="scientific">Brevibacterium paucivorans</name>
    <dbReference type="NCBI Taxonomy" id="170994"/>
    <lineage>
        <taxon>Bacteria</taxon>
        <taxon>Bacillati</taxon>
        <taxon>Actinomycetota</taxon>
        <taxon>Actinomycetes</taxon>
        <taxon>Micrococcales</taxon>
        <taxon>Brevibacteriaceae</taxon>
        <taxon>Brevibacterium</taxon>
    </lineage>
</organism>
<name>A0A2N6VN34_9MICO</name>
<dbReference type="OrthoDB" id="9811748at2"/>
<comment type="caution">
    <text evidence="8">The sequence shown here is derived from an EMBL/GenBank/DDBJ whole genome shotgun (WGS) entry which is preliminary data.</text>
</comment>
<proteinExistence type="inferred from homology"/>
<dbReference type="GO" id="GO:0006412">
    <property type="term" value="P:translation"/>
    <property type="evidence" value="ECO:0007669"/>
    <property type="project" value="UniProtKB-UniRule"/>
</dbReference>
<dbReference type="CDD" id="cd00387">
    <property type="entry name" value="Ribosomal_L7_L12"/>
    <property type="match status" value="1"/>
</dbReference>
<dbReference type="InterPro" id="IPR008932">
    <property type="entry name" value="Ribosomal_bL12_oligo"/>
</dbReference>
<dbReference type="RefSeq" id="WP_102238540.1">
    <property type="nucleotide sequence ID" value="NZ_BAAAIM010000004.1"/>
</dbReference>
<dbReference type="PANTHER" id="PTHR45987:SF4">
    <property type="entry name" value="LARGE RIBOSOMAL SUBUNIT PROTEIN BL12M"/>
    <property type="match status" value="1"/>
</dbReference>
<dbReference type="NCBIfam" id="TIGR00855">
    <property type="entry name" value="L12"/>
    <property type="match status" value="1"/>
</dbReference>
<keyword evidence="2 4" id="KW-0689">Ribosomal protein</keyword>
<evidence type="ECO:0000256" key="2">
    <source>
        <dbReference type="ARBA" id="ARBA00022980"/>
    </source>
</evidence>
<comment type="function">
    <text evidence="4">Forms part of the ribosomal stalk which helps the ribosome interact with GTP-bound translation factors. Is thus essential for accurate translation.</text>
</comment>
<evidence type="ECO:0000313" key="10">
    <source>
        <dbReference type="Proteomes" id="UP000809290"/>
    </source>
</evidence>
<dbReference type="Pfam" id="PF16320">
    <property type="entry name" value="Ribosomal_L12_N"/>
    <property type="match status" value="1"/>
</dbReference>
<evidence type="ECO:0000259" key="6">
    <source>
        <dbReference type="Pfam" id="PF16320"/>
    </source>
</evidence>
<dbReference type="EMBL" id="PNHK01000002">
    <property type="protein sequence ID" value="PMD05507.1"/>
    <property type="molecule type" value="Genomic_DNA"/>
</dbReference>
<dbReference type="PANTHER" id="PTHR45987">
    <property type="entry name" value="39S RIBOSOMAL PROTEIN L12"/>
    <property type="match status" value="1"/>
</dbReference>
<evidence type="ECO:0000313" key="8">
    <source>
        <dbReference type="EMBL" id="PMD05507.1"/>
    </source>
</evidence>
<dbReference type="EMBL" id="JAFBCP010000001">
    <property type="protein sequence ID" value="MBM7816836.1"/>
    <property type="molecule type" value="Genomic_DNA"/>
</dbReference>
<dbReference type="InterPro" id="IPR036235">
    <property type="entry name" value="Ribosomal_bL12_oligo_N_sf"/>
</dbReference>
<protein>
    <recommendedName>
        <fullName evidence="4">Large ribosomal subunit protein bL12</fullName>
    </recommendedName>
</protein>
<evidence type="ECO:0000313" key="9">
    <source>
        <dbReference type="Proteomes" id="UP000235598"/>
    </source>
</evidence>
<evidence type="ECO:0000256" key="4">
    <source>
        <dbReference type="HAMAP-Rule" id="MF_00368"/>
    </source>
</evidence>
<comment type="similarity">
    <text evidence="1 4">Belongs to the bacterial ribosomal protein bL12 family.</text>
</comment>
<feature type="domain" description="Large ribosomal subunit protein bL12 oligomerization" evidence="6">
    <location>
        <begin position="7"/>
        <end position="51"/>
    </location>
</feature>
<dbReference type="InterPro" id="IPR000206">
    <property type="entry name" value="Ribosomal_bL12"/>
</dbReference>
<dbReference type="FunFam" id="3.30.1390.10:FF:000001">
    <property type="entry name" value="50S ribosomal protein L7/L12"/>
    <property type="match status" value="1"/>
</dbReference>
<dbReference type="Gene3D" id="1.20.5.710">
    <property type="entry name" value="Single helix bin"/>
    <property type="match status" value="1"/>
</dbReference>
<dbReference type="InterPro" id="IPR013823">
    <property type="entry name" value="Ribosomal_bL12_C"/>
</dbReference>
<dbReference type="HAMAP" id="MF_00368">
    <property type="entry name" value="Ribosomal_bL12"/>
    <property type="match status" value="1"/>
</dbReference>
<sequence length="129" mass="13420">MAKLTPEELIEAFKELTLIELNDFVKKFEEEFEVEAAAPVAAVAAAPGAGGGDAGGAEEKDEFDVILESGGDKKVPVIKEVRGLTSLGLKEAKELVDGAPKPVLEGVNKETAEAAKEKLEAAGATVSLK</sequence>
<dbReference type="Proteomes" id="UP000809290">
    <property type="component" value="Unassembled WGS sequence"/>
</dbReference>
<dbReference type="Pfam" id="PF00542">
    <property type="entry name" value="Ribosomal_L12"/>
    <property type="match status" value="1"/>
</dbReference>
<dbReference type="Gene3D" id="3.30.1390.10">
    <property type="match status" value="1"/>
</dbReference>
<accession>A0A2N6VN34</accession>
<evidence type="ECO:0000256" key="3">
    <source>
        <dbReference type="ARBA" id="ARBA00023274"/>
    </source>
</evidence>
<dbReference type="GO" id="GO:0022625">
    <property type="term" value="C:cytosolic large ribosomal subunit"/>
    <property type="evidence" value="ECO:0007669"/>
    <property type="project" value="TreeGrafter"/>
</dbReference>
<dbReference type="Proteomes" id="UP000235598">
    <property type="component" value="Unassembled WGS sequence"/>
</dbReference>
<dbReference type="InterPro" id="IPR014719">
    <property type="entry name" value="Ribosomal_bL12_C/ClpS-like"/>
</dbReference>
<dbReference type="GO" id="GO:0003735">
    <property type="term" value="F:structural constituent of ribosome"/>
    <property type="evidence" value="ECO:0007669"/>
    <property type="project" value="InterPro"/>
</dbReference>
<dbReference type="AlphaFoldDB" id="A0A2N6VN34"/>
<reference evidence="7 10" key="2">
    <citation type="submission" date="2021-01" db="EMBL/GenBank/DDBJ databases">
        <title>Sequencing the genomes of 1000 actinobacteria strains.</title>
        <authorList>
            <person name="Klenk H.-P."/>
        </authorList>
    </citation>
    <scope>NUCLEOTIDE SEQUENCE [LARGE SCALE GENOMIC DNA]</scope>
    <source>
        <strain evidence="7 10">DSM 13657</strain>
    </source>
</reference>
<evidence type="ECO:0000256" key="1">
    <source>
        <dbReference type="ARBA" id="ARBA00007197"/>
    </source>
</evidence>
<comment type="subunit">
    <text evidence="4">Homodimer. Part of the ribosomal stalk of the 50S ribosomal subunit. Forms a multimeric L10(L12)X complex, where L10 forms an elongated spine to which 2 to 4 L12 dimers bind in a sequential fashion. Binds GTP-bound translation factors.</text>
</comment>
<reference evidence="8 9" key="1">
    <citation type="submission" date="2017-09" db="EMBL/GenBank/DDBJ databases">
        <title>Bacterial strain isolated from the female urinary microbiota.</title>
        <authorList>
            <person name="Thomas-White K."/>
            <person name="Kumar N."/>
            <person name="Forster S."/>
            <person name="Putonti C."/>
            <person name="Lawley T."/>
            <person name="Wolfe A.J."/>
        </authorList>
    </citation>
    <scope>NUCLEOTIDE SEQUENCE [LARGE SCALE GENOMIC DNA]</scope>
    <source>
        <strain evidence="8 9">UMB1301</strain>
    </source>
</reference>
<dbReference type="GO" id="GO:0003729">
    <property type="term" value="F:mRNA binding"/>
    <property type="evidence" value="ECO:0007669"/>
    <property type="project" value="TreeGrafter"/>
</dbReference>
<dbReference type="SUPFAM" id="SSF54736">
    <property type="entry name" value="ClpS-like"/>
    <property type="match status" value="1"/>
</dbReference>
<evidence type="ECO:0000259" key="5">
    <source>
        <dbReference type="Pfam" id="PF00542"/>
    </source>
</evidence>
<feature type="domain" description="Large ribosomal subunit protein bL12 C-terminal" evidence="5">
    <location>
        <begin position="63"/>
        <end position="129"/>
    </location>
</feature>
<keyword evidence="3 4" id="KW-0687">Ribonucleoprotein</keyword>